<evidence type="ECO:0000256" key="3">
    <source>
        <dbReference type="ARBA" id="ARBA00023027"/>
    </source>
</evidence>
<feature type="domain" description="6-phosphogluconate dehydrogenase NADP-binding" evidence="4">
    <location>
        <begin position="5"/>
        <end position="163"/>
    </location>
</feature>
<protein>
    <submittedName>
        <fullName evidence="6">Uncharacterized protein</fullName>
    </submittedName>
</protein>
<dbReference type="InterPro" id="IPR015815">
    <property type="entry name" value="HIBADH-related"/>
</dbReference>
<dbReference type="InterPro" id="IPR051265">
    <property type="entry name" value="HIBADH-related_NP60_sf"/>
</dbReference>
<dbReference type="InterPro" id="IPR036291">
    <property type="entry name" value="NAD(P)-bd_dom_sf"/>
</dbReference>
<dbReference type="SUPFAM" id="SSF51735">
    <property type="entry name" value="NAD(P)-binding Rossmann-fold domains"/>
    <property type="match status" value="1"/>
</dbReference>
<evidence type="ECO:0000259" key="4">
    <source>
        <dbReference type="Pfam" id="PF03446"/>
    </source>
</evidence>
<comment type="similarity">
    <text evidence="1">Belongs to the HIBADH-related family. NP60 subfamily.</text>
</comment>
<proteinExistence type="inferred from homology"/>
<evidence type="ECO:0000313" key="7">
    <source>
        <dbReference type="Proteomes" id="UP001583186"/>
    </source>
</evidence>
<comment type="caution">
    <text evidence="6">The sequence shown here is derived from an EMBL/GenBank/DDBJ whole genome shotgun (WGS) entry which is preliminary data.</text>
</comment>
<dbReference type="Pfam" id="PF14833">
    <property type="entry name" value="NAD_binding_11"/>
    <property type="match status" value="1"/>
</dbReference>
<dbReference type="InterPro" id="IPR013328">
    <property type="entry name" value="6PGD_dom2"/>
</dbReference>
<feature type="domain" description="3-hydroxyisobutyrate dehydrogenase-like NAD-binding" evidence="5">
    <location>
        <begin position="180"/>
        <end position="296"/>
    </location>
</feature>
<dbReference type="Proteomes" id="UP001583186">
    <property type="component" value="Unassembled WGS sequence"/>
</dbReference>
<evidence type="ECO:0000313" key="6">
    <source>
        <dbReference type="EMBL" id="KAL1901883.1"/>
    </source>
</evidence>
<reference evidence="6 7" key="1">
    <citation type="journal article" date="2024" name="IMA Fungus">
        <title>IMA Genome - F19 : A genome assembly and annotation guide to empower mycologists, including annotated draft genome sequences of Ceratocystis pirilliformis, Diaporthe australafricana, Fusarium ophioides, Paecilomyces lecythidis, and Sporothrix stenoceras.</title>
        <authorList>
            <person name="Aylward J."/>
            <person name="Wilson A.M."/>
            <person name="Visagie C.M."/>
            <person name="Spraker J."/>
            <person name="Barnes I."/>
            <person name="Buitendag C."/>
            <person name="Ceriani C."/>
            <person name="Del Mar Angel L."/>
            <person name="du Plessis D."/>
            <person name="Fuchs T."/>
            <person name="Gasser K."/>
            <person name="Kramer D."/>
            <person name="Li W."/>
            <person name="Munsamy K."/>
            <person name="Piso A."/>
            <person name="Price J.L."/>
            <person name="Sonnekus B."/>
            <person name="Thomas C."/>
            <person name="van der Nest A."/>
            <person name="van Dijk A."/>
            <person name="van Heerden A."/>
            <person name="van Vuuren N."/>
            <person name="Yilmaz N."/>
            <person name="Duong T.A."/>
            <person name="van der Merwe N.A."/>
            <person name="Wingfield M.J."/>
            <person name="Wingfield B.D."/>
        </authorList>
    </citation>
    <scope>NUCLEOTIDE SEQUENCE [LARGE SCALE GENOMIC DNA]</scope>
    <source>
        <strain evidence="6 7">CMW 5346</strain>
    </source>
</reference>
<organism evidence="6 7">
    <name type="scientific">Sporothrix stenoceras</name>
    <dbReference type="NCBI Taxonomy" id="5173"/>
    <lineage>
        <taxon>Eukaryota</taxon>
        <taxon>Fungi</taxon>
        <taxon>Dikarya</taxon>
        <taxon>Ascomycota</taxon>
        <taxon>Pezizomycotina</taxon>
        <taxon>Sordariomycetes</taxon>
        <taxon>Sordariomycetidae</taxon>
        <taxon>Ophiostomatales</taxon>
        <taxon>Ophiostomataceae</taxon>
        <taxon>Sporothrix</taxon>
    </lineage>
</organism>
<dbReference type="SUPFAM" id="SSF48179">
    <property type="entry name" value="6-phosphogluconate dehydrogenase C-terminal domain-like"/>
    <property type="match status" value="1"/>
</dbReference>
<evidence type="ECO:0000259" key="5">
    <source>
        <dbReference type="Pfam" id="PF14833"/>
    </source>
</evidence>
<gene>
    <name evidence="6" type="ORF">Sste5346_001588</name>
</gene>
<evidence type="ECO:0000256" key="2">
    <source>
        <dbReference type="ARBA" id="ARBA00023002"/>
    </source>
</evidence>
<sequence length="314" mass="33505">MAPSVFFVGLGNMGYAMCKNIVQKANLDKPLVVYNRSKERSAALVEELAAPGKITVADNVAAGAAEADIIWLMLSADAVVESVFDEVLSSDANLEGKLFIQSATIHPDATERLAAKVEKRGALFLAAPVFGAPAMAQAGALVGVLSGSAAAVERAQFLFKGVTSRHDILLKDVPVSHAALLKVIGNTFVFNMIEQLAEGHVLAEKTGLGTDPLHQLMQAMFPGPYAAYSERMVSGQYYTLERPLFAVDLARKDIGYALGLGDKVGVQLQNARTADAHLVQVKEHDGETGDVAAIYGAVRQESGLPYENQKEHQK</sequence>
<dbReference type="PANTHER" id="PTHR43580">
    <property type="entry name" value="OXIDOREDUCTASE GLYR1-RELATED"/>
    <property type="match status" value="1"/>
</dbReference>
<dbReference type="Gene3D" id="1.10.1040.10">
    <property type="entry name" value="N-(1-d-carboxylethyl)-l-norvaline Dehydrogenase, domain 2"/>
    <property type="match status" value="1"/>
</dbReference>
<dbReference type="InterPro" id="IPR008927">
    <property type="entry name" value="6-PGluconate_DH-like_C_sf"/>
</dbReference>
<keyword evidence="7" id="KW-1185">Reference proteome</keyword>
<name>A0ABR3ZMG2_9PEZI</name>
<keyword evidence="2" id="KW-0560">Oxidoreductase</keyword>
<dbReference type="InterPro" id="IPR029154">
    <property type="entry name" value="HIBADH-like_NADP-bd"/>
</dbReference>
<dbReference type="PIRSF" id="PIRSF000103">
    <property type="entry name" value="HIBADH"/>
    <property type="match status" value="1"/>
</dbReference>
<dbReference type="PANTHER" id="PTHR43580:SF3">
    <property type="entry name" value="6-PHOSPHOGLUCONATE DEHYDROGENASE FAMILY PROTEIN (AFU_ORTHOLOGUE AFUA_2G11600)"/>
    <property type="match status" value="1"/>
</dbReference>
<evidence type="ECO:0000256" key="1">
    <source>
        <dbReference type="ARBA" id="ARBA00007598"/>
    </source>
</evidence>
<dbReference type="Gene3D" id="3.40.50.720">
    <property type="entry name" value="NAD(P)-binding Rossmann-like Domain"/>
    <property type="match status" value="1"/>
</dbReference>
<accession>A0ABR3ZMG2</accession>
<keyword evidence="3" id="KW-0520">NAD</keyword>
<dbReference type="InterPro" id="IPR006115">
    <property type="entry name" value="6PGDH_NADP-bd"/>
</dbReference>
<dbReference type="EMBL" id="JAWCUI010000006">
    <property type="protein sequence ID" value="KAL1901883.1"/>
    <property type="molecule type" value="Genomic_DNA"/>
</dbReference>
<dbReference type="Pfam" id="PF03446">
    <property type="entry name" value="NAD_binding_2"/>
    <property type="match status" value="1"/>
</dbReference>